<dbReference type="InterPro" id="IPR017871">
    <property type="entry name" value="ABC_transporter-like_CS"/>
</dbReference>
<dbReference type="SUPFAM" id="SSF52540">
    <property type="entry name" value="P-loop containing nucleoside triphosphate hydrolases"/>
    <property type="match status" value="1"/>
</dbReference>
<dbReference type="Pfam" id="PF00005">
    <property type="entry name" value="ABC_tran"/>
    <property type="match status" value="1"/>
</dbReference>
<dbReference type="PROSITE" id="PS00211">
    <property type="entry name" value="ABC_TRANSPORTER_1"/>
    <property type="match status" value="1"/>
</dbReference>
<keyword evidence="5 11" id="KW-0067">ATP-binding</keyword>
<dbReference type="OrthoDB" id="9804819at2"/>
<gene>
    <name evidence="11" type="ORF">Amac_040830</name>
</gene>
<evidence type="ECO:0000313" key="12">
    <source>
        <dbReference type="Proteomes" id="UP000331127"/>
    </source>
</evidence>
<dbReference type="Proteomes" id="UP000331127">
    <property type="component" value="Unassembled WGS sequence"/>
</dbReference>
<comment type="caution">
    <text evidence="11">The sequence shown here is derived from an EMBL/GenBank/DDBJ whole genome shotgun (WGS) entry which is preliminary data.</text>
</comment>
<keyword evidence="12" id="KW-1185">Reference proteome</keyword>
<keyword evidence="4" id="KW-0547">Nucleotide-binding</keyword>
<dbReference type="PROSITE" id="PS50893">
    <property type="entry name" value="ABC_TRANSPORTER_2"/>
    <property type="match status" value="1"/>
</dbReference>
<dbReference type="FunFam" id="3.40.50.300:FF:000589">
    <property type="entry name" value="ABC transporter, ATP-binding subunit"/>
    <property type="match status" value="1"/>
</dbReference>
<evidence type="ECO:0000256" key="2">
    <source>
        <dbReference type="ARBA" id="ARBA00022448"/>
    </source>
</evidence>
<evidence type="ECO:0000256" key="3">
    <source>
        <dbReference type="ARBA" id="ARBA00022475"/>
    </source>
</evidence>
<dbReference type="InterPro" id="IPR003439">
    <property type="entry name" value="ABC_transporter-like_ATP-bd"/>
</dbReference>
<dbReference type="NCBIfam" id="TIGR01188">
    <property type="entry name" value="drrA"/>
    <property type="match status" value="1"/>
</dbReference>
<evidence type="ECO:0000256" key="9">
    <source>
        <dbReference type="ARBA" id="ARBA00049985"/>
    </source>
</evidence>
<dbReference type="GO" id="GO:0043215">
    <property type="term" value="P:daunorubicin transport"/>
    <property type="evidence" value="ECO:0007669"/>
    <property type="project" value="InterPro"/>
</dbReference>
<sequence>MSYGTLYGMIRVTGLAKRFGATPALDSLDLHVPEGQVHGLLGPNGAGKTTLVRILTTLLRPGAGQARVAGFDVVRQAADVRRHIGLVGQHAAVDELLTGRQNLAMFARLSHLPPRAAAARADELLDQFGLADAGSKPAKDYSGGMRRRLDLAAGLILAPPVLFLDEPTTGLDPRARDQVWSAIRDLAGRGATILLTTQYLEEADRLADKISIIDGGRLAAAGTPAELKATIGGDRIEVVAASAADLPAVAALLGPYARIDADARRVSAPAPDRVAALTRAVRGLEEAAIAAEDIGVRRPTLDEVFLRLTERTA</sequence>
<evidence type="ECO:0000256" key="6">
    <source>
        <dbReference type="ARBA" id="ARBA00022967"/>
    </source>
</evidence>
<evidence type="ECO:0000313" key="11">
    <source>
        <dbReference type="EMBL" id="GES10486.1"/>
    </source>
</evidence>
<keyword evidence="3" id="KW-1003">Cell membrane</keyword>
<dbReference type="SMART" id="SM00382">
    <property type="entry name" value="AAA"/>
    <property type="match status" value="1"/>
</dbReference>
<comment type="subcellular location">
    <subcellularLocation>
        <location evidence="1">Cell membrane</location>
        <topology evidence="1">Peripheral membrane protein</topology>
        <orientation evidence="1">Cytoplasmic side</orientation>
    </subcellularLocation>
</comment>
<dbReference type="PANTHER" id="PTHR42711">
    <property type="entry name" value="ABC TRANSPORTER ATP-BINDING PROTEIN"/>
    <property type="match status" value="1"/>
</dbReference>
<dbReference type="GO" id="GO:0016887">
    <property type="term" value="F:ATP hydrolysis activity"/>
    <property type="evidence" value="ECO:0007669"/>
    <property type="project" value="InterPro"/>
</dbReference>
<feature type="domain" description="ABC transporter" evidence="10">
    <location>
        <begin position="10"/>
        <end position="240"/>
    </location>
</feature>
<evidence type="ECO:0000256" key="5">
    <source>
        <dbReference type="ARBA" id="ARBA00022840"/>
    </source>
</evidence>
<reference evidence="11 12" key="1">
    <citation type="submission" date="2019-10" db="EMBL/GenBank/DDBJ databases">
        <title>Whole genome shotgun sequence of Acrocarpospora macrocephala NBRC 16266.</title>
        <authorList>
            <person name="Ichikawa N."/>
            <person name="Kimura A."/>
            <person name="Kitahashi Y."/>
            <person name="Komaki H."/>
            <person name="Oguchi A."/>
        </authorList>
    </citation>
    <scope>NUCLEOTIDE SEQUENCE [LARGE SCALE GENOMIC DNA]</scope>
    <source>
        <strain evidence="11 12">NBRC 16266</strain>
    </source>
</reference>
<evidence type="ECO:0000259" key="10">
    <source>
        <dbReference type="PROSITE" id="PS50893"/>
    </source>
</evidence>
<proteinExistence type="inferred from homology"/>
<keyword evidence="8" id="KW-0046">Antibiotic resistance</keyword>
<evidence type="ECO:0000256" key="4">
    <source>
        <dbReference type="ARBA" id="ARBA00022741"/>
    </source>
</evidence>
<dbReference type="GO" id="GO:0005886">
    <property type="term" value="C:plasma membrane"/>
    <property type="evidence" value="ECO:0007669"/>
    <property type="project" value="UniProtKB-SubCell"/>
</dbReference>
<dbReference type="PANTHER" id="PTHR42711:SF19">
    <property type="entry name" value="DOXORUBICIN RESISTANCE ATP-BINDING PROTEIN DRRA"/>
    <property type="match status" value="1"/>
</dbReference>
<evidence type="ECO:0000256" key="8">
    <source>
        <dbReference type="ARBA" id="ARBA00023251"/>
    </source>
</evidence>
<dbReference type="GO" id="GO:0046677">
    <property type="term" value="P:response to antibiotic"/>
    <property type="evidence" value="ECO:0007669"/>
    <property type="project" value="UniProtKB-KW"/>
</dbReference>
<name>A0A5M3WPL1_9ACTN</name>
<evidence type="ECO:0000256" key="1">
    <source>
        <dbReference type="ARBA" id="ARBA00004413"/>
    </source>
</evidence>
<evidence type="ECO:0000256" key="7">
    <source>
        <dbReference type="ARBA" id="ARBA00023136"/>
    </source>
</evidence>
<dbReference type="GO" id="GO:0005524">
    <property type="term" value="F:ATP binding"/>
    <property type="evidence" value="ECO:0007669"/>
    <property type="project" value="UniProtKB-KW"/>
</dbReference>
<accession>A0A5M3WPL1</accession>
<dbReference type="Gene3D" id="3.40.50.300">
    <property type="entry name" value="P-loop containing nucleotide triphosphate hydrolases"/>
    <property type="match status" value="1"/>
</dbReference>
<organism evidence="11 12">
    <name type="scientific">Acrocarpospora macrocephala</name>
    <dbReference type="NCBI Taxonomy" id="150177"/>
    <lineage>
        <taxon>Bacteria</taxon>
        <taxon>Bacillati</taxon>
        <taxon>Actinomycetota</taxon>
        <taxon>Actinomycetes</taxon>
        <taxon>Streptosporangiales</taxon>
        <taxon>Streptosporangiaceae</taxon>
        <taxon>Acrocarpospora</taxon>
    </lineage>
</organism>
<keyword evidence="2" id="KW-0813">Transport</keyword>
<dbReference type="EMBL" id="BLAE01000022">
    <property type="protein sequence ID" value="GES10486.1"/>
    <property type="molecule type" value="Genomic_DNA"/>
</dbReference>
<dbReference type="InterPro" id="IPR005894">
    <property type="entry name" value="DrrA"/>
</dbReference>
<dbReference type="InterPro" id="IPR050763">
    <property type="entry name" value="ABC_transporter_ATP-binding"/>
</dbReference>
<dbReference type="InterPro" id="IPR027417">
    <property type="entry name" value="P-loop_NTPase"/>
</dbReference>
<dbReference type="AlphaFoldDB" id="A0A5M3WPL1"/>
<keyword evidence="6" id="KW-1278">Translocase</keyword>
<keyword evidence="7" id="KW-0472">Membrane</keyword>
<protein>
    <submittedName>
        <fullName evidence="11">Daunorubicin resistance protein DrrA family ABC transporter ATP-binding protein</fullName>
    </submittedName>
</protein>
<dbReference type="InterPro" id="IPR003593">
    <property type="entry name" value="AAA+_ATPase"/>
</dbReference>
<dbReference type="GO" id="GO:1900753">
    <property type="term" value="P:doxorubicin transport"/>
    <property type="evidence" value="ECO:0007669"/>
    <property type="project" value="InterPro"/>
</dbReference>
<comment type="similarity">
    <text evidence="9">Belongs to the ABC transporter superfamily. Drug exporter-1 (DrugE1) (TC 3.A.1.105) family.</text>
</comment>